<comment type="subcellular location">
    <subcellularLocation>
        <location evidence="1 6">Secreted</location>
    </subcellularLocation>
</comment>
<name>A0AAD8K3P3_TARER</name>
<protein>
    <recommendedName>
        <fullName evidence="6">S-protein homolog</fullName>
    </recommendedName>
</protein>
<reference evidence="7" key="1">
    <citation type="journal article" date="2023" name="bioRxiv">
        <title>Improved chromosome-level genome assembly for marigold (Tagetes erecta).</title>
        <authorList>
            <person name="Jiang F."/>
            <person name="Yuan L."/>
            <person name="Wang S."/>
            <person name="Wang H."/>
            <person name="Xu D."/>
            <person name="Wang A."/>
            <person name="Fan W."/>
        </authorList>
    </citation>
    <scope>NUCLEOTIDE SEQUENCE</scope>
    <source>
        <strain evidence="7">WSJ</strain>
        <tissue evidence="7">Leaf</tissue>
    </source>
</reference>
<evidence type="ECO:0000256" key="5">
    <source>
        <dbReference type="ARBA" id="ARBA00022729"/>
    </source>
</evidence>
<accession>A0AAD8K3P3</accession>
<dbReference type="InterPro" id="IPR010264">
    <property type="entry name" value="Self-incomp_S1"/>
</dbReference>
<evidence type="ECO:0000313" key="8">
    <source>
        <dbReference type="Proteomes" id="UP001229421"/>
    </source>
</evidence>
<dbReference type="Proteomes" id="UP001229421">
    <property type="component" value="Unassembled WGS sequence"/>
</dbReference>
<dbReference type="AlphaFoldDB" id="A0AAD8K3P3"/>
<evidence type="ECO:0000256" key="3">
    <source>
        <dbReference type="ARBA" id="ARBA00022471"/>
    </source>
</evidence>
<keyword evidence="8" id="KW-1185">Reference proteome</keyword>
<evidence type="ECO:0000256" key="4">
    <source>
        <dbReference type="ARBA" id="ARBA00022525"/>
    </source>
</evidence>
<sequence>MNILVKKKLVSLFIVLTCFICFHVTPSHSKICSYNWNVAIYNGIPDSTIGLHVKSKDDDLGEHYIAYGEHFYFHFCENIFRRTVFAGDFSHGPQFAHFNVFDDEVAGVIGRSKDSHVYWLLKGDGYYLSKELKPVDDPSWIKRGNW</sequence>
<keyword evidence="5 6" id="KW-0732">Signal</keyword>
<keyword evidence="3 6" id="KW-0713">Self-incompatibility</keyword>
<comment type="similarity">
    <text evidence="2 6">Belongs to the plant self-incompatibility (S1) protein family.</text>
</comment>
<feature type="chain" id="PRO_5041774841" description="S-protein homolog" evidence="6">
    <location>
        <begin position="30"/>
        <end position="146"/>
    </location>
</feature>
<dbReference type="EMBL" id="JAUHHV010000009">
    <property type="protein sequence ID" value="KAK1412555.1"/>
    <property type="molecule type" value="Genomic_DNA"/>
</dbReference>
<evidence type="ECO:0000313" key="7">
    <source>
        <dbReference type="EMBL" id="KAK1412555.1"/>
    </source>
</evidence>
<feature type="signal peptide" evidence="6">
    <location>
        <begin position="1"/>
        <end position="29"/>
    </location>
</feature>
<evidence type="ECO:0000256" key="1">
    <source>
        <dbReference type="ARBA" id="ARBA00004613"/>
    </source>
</evidence>
<gene>
    <name evidence="7" type="ORF">QVD17_33909</name>
</gene>
<dbReference type="PANTHER" id="PTHR31232:SF172">
    <property type="entry name" value="S-PROTEIN HOMOLOG"/>
    <property type="match status" value="1"/>
</dbReference>
<comment type="caution">
    <text evidence="7">The sequence shown here is derived from an EMBL/GenBank/DDBJ whole genome shotgun (WGS) entry which is preliminary data.</text>
</comment>
<dbReference type="PANTHER" id="PTHR31232">
    <property type="match status" value="1"/>
</dbReference>
<dbReference type="GO" id="GO:0060320">
    <property type="term" value="P:rejection of self pollen"/>
    <property type="evidence" value="ECO:0007669"/>
    <property type="project" value="UniProtKB-KW"/>
</dbReference>
<dbReference type="Pfam" id="PF05938">
    <property type="entry name" value="Self-incomp_S1"/>
    <property type="match status" value="1"/>
</dbReference>
<evidence type="ECO:0000256" key="2">
    <source>
        <dbReference type="ARBA" id="ARBA00005581"/>
    </source>
</evidence>
<evidence type="ECO:0000256" key="6">
    <source>
        <dbReference type="RuleBase" id="RU367044"/>
    </source>
</evidence>
<dbReference type="GO" id="GO:0005576">
    <property type="term" value="C:extracellular region"/>
    <property type="evidence" value="ECO:0007669"/>
    <property type="project" value="UniProtKB-SubCell"/>
</dbReference>
<keyword evidence="4 6" id="KW-0964">Secreted</keyword>
<organism evidence="7 8">
    <name type="scientific">Tagetes erecta</name>
    <name type="common">African marigold</name>
    <dbReference type="NCBI Taxonomy" id="13708"/>
    <lineage>
        <taxon>Eukaryota</taxon>
        <taxon>Viridiplantae</taxon>
        <taxon>Streptophyta</taxon>
        <taxon>Embryophyta</taxon>
        <taxon>Tracheophyta</taxon>
        <taxon>Spermatophyta</taxon>
        <taxon>Magnoliopsida</taxon>
        <taxon>eudicotyledons</taxon>
        <taxon>Gunneridae</taxon>
        <taxon>Pentapetalae</taxon>
        <taxon>asterids</taxon>
        <taxon>campanulids</taxon>
        <taxon>Asterales</taxon>
        <taxon>Asteraceae</taxon>
        <taxon>Asteroideae</taxon>
        <taxon>Heliantheae alliance</taxon>
        <taxon>Tageteae</taxon>
        <taxon>Tagetes</taxon>
    </lineage>
</organism>
<proteinExistence type="inferred from homology"/>